<name>A0A2T4JCD3_FUSBL</name>
<dbReference type="SUPFAM" id="SSF53067">
    <property type="entry name" value="Actin-like ATPase domain"/>
    <property type="match status" value="2"/>
</dbReference>
<dbReference type="AlphaFoldDB" id="A0A2T4JCD3"/>
<proteinExistence type="predicted"/>
<comment type="caution">
    <text evidence="3">The sequence shown here is derived from an EMBL/GenBank/DDBJ whole genome shotgun (WGS) entry which is preliminary data.</text>
</comment>
<reference evidence="3 4" key="1">
    <citation type="submission" date="2018-03" db="EMBL/GenBank/DDBJ databases">
        <title>Rhodobacter blasticus.</title>
        <authorList>
            <person name="Meyer T.E."/>
            <person name="Miller S."/>
            <person name="Lodha T."/>
            <person name="Gandham S."/>
            <person name="Chintalapati S."/>
            <person name="Chintalapati V.R."/>
        </authorList>
    </citation>
    <scope>NUCLEOTIDE SEQUENCE [LARGE SCALE GENOMIC DNA]</scope>
    <source>
        <strain evidence="3 4">DSM 2131</strain>
    </source>
</reference>
<evidence type="ECO:0000259" key="2">
    <source>
        <dbReference type="Pfam" id="PF05378"/>
    </source>
</evidence>
<feature type="domain" description="Hydantoinase/oxoprolinase N-terminal" evidence="2">
    <location>
        <begin position="6"/>
        <end position="175"/>
    </location>
</feature>
<dbReference type="InterPro" id="IPR008040">
    <property type="entry name" value="Hydant_A_N"/>
</dbReference>
<dbReference type="InterPro" id="IPR045079">
    <property type="entry name" value="Oxoprolinase-like"/>
</dbReference>
<accession>A0A2T4JCD3</accession>
<keyword evidence="4" id="KW-1185">Reference proteome</keyword>
<dbReference type="Gene3D" id="3.30.420.40">
    <property type="match status" value="1"/>
</dbReference>
<dbReference type="InterPro" id="IPR002821">
    <property type="entry name" value="Hydantoinase_A"/>
</dbReference>
<dbReference type="RefSeq" id="WP_107672249.1">
    <property type="nucleotide sequence ID" value="NZ_PZKE01000003.1"/>
</dbReference>
<evidence type="ECO:0000259" key="1">
    <source>
        <dbReference type="Pfam" id="PF01968"/>
    </source>
</evidence>
<dbReference type="GO" id="GO:0016787">
    <property type="term" value="F:hydrolase activity"/>
    <property type="evidence" value="ECO:0007669"/>
    <property type="project" value="InterPro"/>
</dbReference>
<gene>
    <name evidence="3" type="ORF">C5F44_04145</name>
</gene>
<evidence type="ECO:0000313" key="4">
    <source>
        <dbReference type="Proteomes" id="UP000241362"/>
    </source>
</evidence>
<dbReference type="Pfam" id="PF05378">
    <property type="entry name" value="Hydant_A_N"/>
    <property type="match status" value="1"/>
</dbReference>
<dbReference type="PANTHER" id="PTHR11365:SF10">
    <property type="entry name" value="HYDANTOINASE_OXOPROLINASE"/>
    <property type="match status" value="1"/>
</dbReference>
<sequence>MSGLVRIGIDVGGTNTDAALLRGGKVLATVKTATTADVTGGVANAIRAVLDGSGVTGAEVGAIMIGTTHFLNAVVEGRQLRKVGILRLCGRATRALPPMVDWPADLRGIVDGGAALVDGGVQFDGAPIARLDAREIRAACKAWRAAGIGAVAISSVFALVDARMEVEAAEICAEEMPDAAISLSHRIGRTGLLARESATILNASLHALGQETVGAFRSAFQRLGLFCPLYLTQNDGTLMGADYAERHPVFTIASGPTNSMRGAAFLTGLTDAAVIDVGGTTTDIGMLVAGFPRVRSEGAEIGGIPTNFRVPDVYSFGLGGGSLVRSAPLAIGPQSVGFRLAEKALCFGGDTLTATDIAVAAGLVTLGDPARLRHLDAGFVKATVEKMKADVEAVLDRMKPSAEPIPAVLVGGGSVLLEGQLAGTSVSLRPDHFGSANAIGAAIAQVSGEVDRVVSLEGTTRGAALEQIVEDARTRAVEAGARAESVTLAELEETPLSYLPGNAMRIAVKVVGDLAA</sequence>
<dbReference type="PANTHER" id="PTHR11365">
    <property type="entry name" value="5-OXOPROLINASE RELATED"/>
    <property type="match status" value="1"/>
</dbReference>
<dbReference type="EMBL" id="PZKE01000003">
    <property type="protein sequence ID" value="PTE15572.1"/>
    <property type="molecule type" value="Genomic_DNA"/>
</dbReference>
<dbReference type="Proteomes" id="UP000241362">
    <property type="component" value="Unassembled WGS sequence"/>
</dbReference>
<organism evidence="3 4">
    <name type="scientific">Fuscovulum blasticum DSM 2131</name>
    <dbReference type="NCBI Taxonomy" id="1188250"/>
    <lineage>
        <taxon>Bacteria</taxon>
        <taxon>Pseudomonadati</taxon>
        <taxon>Pseudomonadota</taxon>
        <taxon>Alphaproteobacteria</taxon>
        <taxon>Rhodobacterales</taxon>
        <taxon>Paracoccaceae</taxon>
        <taxon>Pseudogemmobacter</taxon>
    </lineage>
</organism>
<evidence type="ECO:0000313" key="3">
    <source>
        <dbReference type="EMBL" id="PTE15572.1"/>
    </source>
</evidence>
<dbReference type="Pfam" id="PF01968">
    <property type="entry name" value="Hydantoinase_A"/>
    <property type="match status" value="1"/>
</dbReference>
<feature type="domain" description="Hydantoinase A/oxoprolinase" evidence="1">
    <location>
        <begin position="195"/>
        <end position="364"/>
    </location>
</feature>
<protein>
    <submittedName>
        <fullName evidence="3">Hydantoinase subunit beta</fullName>
    </submittedName>
</protein>
<dbReference type="InterPro" id="IPR043129">
    <property type="entry name" value="ATPase_NBD"/>
</dbReference>